<dbReference type="EMBL" id="FQUS01000015">
    <property type="protein sequence ID" value="SHF92586.1"/>
    <property type="molecule type" value="Genomic_DNA"/>
</dbReference>
<accession>A0A1M5FM64</accession>
<dbReference type="AlphaFoldDB" id="A0A1M5FM64"/>
<protein>
    <submittedName>
        <fullName evidence="1">Uncharacterized protein</fullName>
    </submittedName>
</protein>
<sequence length="78" mass="9148">MSPFRFLFHVSYREGIQMPPRLNRLYITRFTMDNSASVGFNSSLEFRYVIIPGGVAAKHKLSKDQVQKMSYQEIQKLF</sequence>
<reference evidence="1 2" key="1">
    <citation type="submission" date="2016-11" db="EMBL/GenBank/DDBJ databases">
        <authorList>
            <person name="Jaros S."/>
            <person name="Januszkiewicz K."/>
            <person name="Wedrychowicz H."/>
        </authorList>
    </citation>
    <scope>NUCLEOTIDE SEQUENCE [LARGE SCALE GENOMIC DNA]</scope>
    <source>
        <strain evidence="1 2">DSM 21986</strain>
    </source>
</reference>
<gene>
    <name evidence="1" type="ORF">SAMN05443144_11574</name>
</gene>
<evidence type="ECO:0000313" key="2">
    <source>
        <dbReference type="Proteomes" id="UP000184041"/>
    </source>
</evidence>
<keyword evidence="2" id="KW-1185">Reference proteome</keyword>
<evidence type="ECO:0000313" key="1">
    <source>
        <dbReference type="EMBL" id="SHF92586.1"/>
    </source>
</evidence>
<name>A0A1M5FM64_9BACT</name>
<dbReference type="STRING" id="1194090.SAMN05443144_11574"/>
<dbReference type="RefSeq" id="WP_170864403.1">
    <property type="nucleotide sequence ID" value="NZ_FQUS01000015.1"/>
</dbReference>
<proteinExistence type="predicted"/>
<dbReference type="Proteomes" id="UP000184041">
    <property type="component" value="Unassembled WGS sequence"/>
</dbReference>
<organism evidence="1 2">
    <name type="scientific">Fodinibius roseus</name>
    <dbReference type="NCBI Taxonomy" id="1194090"/>
    <lineage>
        <taxon>Bacteria</taxon>
        <taxon>Pseudomonadati</taxon>
        <taxon>Balneolota</taxon>
        <taxon>Balneolia</taxon>
        <taxon>Balneolales</taxon>
        <taxon>Balneolaceae</taxon>
        <taxon>Fodinibius</taxon>
    </lineage>
</organism>